<proteinExistence type="predicted"/>
<feature type="transmembrane region" description="Helical" evidence="1">
    <location>
        <begin position="9"/>
        <end position="30"/>
    </location>
</feature>
<dbReference type="InterPro" id="IPR001969">
    <property type="entry name" value="Aspartic_peptidase_AS"/>
</dbReference>
<evidence type="ECO:0000313" key="2">
    <source>
        <dbReference type="EMBL" id="MBA5776589.1"/>
    </source>
</evidence>
<dbReference type="EMBL" id="JACFXV010000043">
    <property type="protein sequence ID" value="MBA5776589.1"/>
    <property type="molecule type" value="Genomic_DNA"/>
</dbReference>
<feature type="transmembrane region" description="Helical" evidence="1">
    <location>
        <begin position="73"/>
        <end position="89"/>
    </location>
</feature>
<comment type="caution">
    <text evidence="2">The sequence shown here is derived from an EMBL/GenBank/DDBJ whole genome shotgun (WGS) entry which is preliminary data.</text>
</comment>
<dbReference type="Gene3D" id="2.40.70.10">
    <property type="entry name" value="Acid Proteases"/>
    <property type="match status" value="1"/>
</dbReference>
<evidence type="ECO:0000256" key="1">
    <source>
        <dbReference type="SAM" id="Phobius"/>
    </source>
</evidence>
<keyword evidence="2" id="KW-0645">Protease</keyword>
<dbReference type="CDD" id="cd05483">
    <property type="entry name" value="retropepsin_like_bacteria"/>
    <property type="match status" value="1"/>
</dbReference>
<dbReference type="InterPro" id="IPR034122">
    <property type="entry name" value="Retropepsin-like_bacterial"/>
</dbReference>
<dbReference type="GO" id="GO:0004190">
    <property type="term" value="F:aspartic-type endopeptidase activity"/>
    <property type="evidence" value="ECO:0007669"/>
    <property type="project" value="InterPro"/>
</dbReference>
<keyword evidence="1" id="KW-0812">Transmembrane</keyword>
<dbReference type="GO" id="GO:0006508">
    <property type="term" value="P:proteolysis"/>
    <property type="evidence" value="ECO:0007669"/>
    <property type="project" value="UniProtKB-KW"/>
</dbReference>
<keyword evidence="2" id="KW-0378">Hydrolase</keyword>
<accession>A0A839AD61</accession>
<reference evidence="2 3" key="1">
    <citation type="submission" date="2020-07" db="EMBL/GenBank/DDBJ databases">
        <title>Stappia sp., F7233, whole genome shotgun sequencing project.</title>
        <authorList>
            <person name="Jiang S."/>
            <person name="Liu Z.W."/>
            <person name="Du Z.J."/>
        </authorList>
    </citation>
    <scope>NUCLEOTIDE SEQUENCE [LARGE SCALE GENOMIC DNA]</scope>
    <source>
        <strain evidence="2 3">F7233</strain>
    </source>
</reference>
<protein>
    <submittedName>
        <fullName evidence="2">TIGR02281 family clan AA aspartic protease</fullName>
        <ecNumber evidence="2">3.4.23.-</ecNumber>
    </submittedName>
</protein>
<organism evidence="2 3">
    <name type="scientific">Stappia albiluteola</name>
    <dbReference type="NCBI Taxonomy" id="2758565"/>
    <lineage>
        <taxon>Bacteria</taxon>
        <taxon>Pseudomonadati</taxon>
        <taxon>Pseudomonadota</taxon>
        <taxon>Alphaproteobacteria</taxon>
        <taxon>Hyphomicrobiales</taxon>
        <taxon>Stappiaceae</taxon>
        <taxon>Stappia</taxon>
    </lineage>
</organism>
<name>A0A839AD61_9HYPH</name>
<dbReference type="SUPFAM" id="SSF50630">
    <property type="entry name" value="Acid proteases"/>
    <property type="match status" value="1"/>
</dbReference>
<dbReference type="RefSeq" id="WP_182163120.1">
    <property type="nucleotide sequence ID" value="NZ_JACFXV010000043.1"/>
</dbReference>
<dbReference type="Proteomes" id="UP000541109">
    <property type="component" value="Unassembled WGS sequence"/>
</dbReference>
<sequence>MQPGAFRNFIAAMVLVVLAIAALAYFFAGASDPSSLSFDRSGPRMAALGAILAVLLISLFFSRPRLREVMHSALVWGGLGLVLVLGYSYKGDFAGLGDRLVAVLVPGTAVDQTDGSVVVIRDGTQHYRVKAAINGAPATFLVDTGASAVTLTADDARAAGYDLDSLSFTIPVSTANGRTFVAPVRIETLDIGSIRLSDIRAYVSRNGALETSLLGLTALDKLSSWRVEGSKLILNP</sequence>
<feature type="transmembrane region" description="Helical" evidence="1">
    <location>
        <begin position="42"/>
        <end position="61"/>
    </location>
</feature>
<dbReference type="InterPro" id="IPR021109">
    <property type="entry name" value="Peptidase_aspartic_dom_sf"/>
</dbReference>
<dbReference type="NCBIfam" id="TIGR02281">
    <property type="entry name" value="clan_AA_DTGA"/>
    <property type="match status" value="1"/>
</dbReference>
<evidence type="ECO:0000313" key="3">
    <source>
        <dbReference type="Proteomes" id="UP000541109"/>
    </source>
</evidence>
<keyword evidence="1" id="KW-1133">Transmembrane helix</keyword>
<keyword evidence="3" id="KW-1185">Reference proteome</keyword>
<dbReference type="EC" id="3.4.23.-" evidence="2"/>
<gene>
    <name evidence="2" type="ORF">H2509_05560</name>
</gene>
<dbReference type="PROSITE" id="PS00141">
    <property type="entry name" value="ASP_PROTEASE"/>
    <property type="match status" value="1"/>
</dbReference>
<dbReference type="AlphaFoldDB" id="A0A839AD61"/>
<dbReference type="InterPro" id="IPR011969">
    <property type="entry name" value="Clan_AA_Asp_peptidase_C"/>
</dbReference>
<keyword evidence="1" id="KW-0472">Membrane</keyword>
<dbReference type="Pfam" id="PF13975">
    <property type="entry name" value="gag-asp_proteas"/>
    <property type="match status" value="1"/>
</dbReference>